<dbReference type="EMBL" id="BAAARN010000001">
    <property type="protein sequence ID" value="GAA2732136.1"/>
    <property type="molecule type" value="Genomic_DNA"/>
</dbReference>
<proteinExistence type="predicted"/>
<keyword evidence="1" id="KW-0472">Membrane</keyword>
<organism evidence="2 3">
    <name type="scientific">Pedococcus aerophilus</name>
    <dbReference type="NCBI Taxonomy" id="436356"/>
    <lineage>
        <taxon>Bacteria</taxon>
        <taxon>Bacillati</taxon>
        <taxon>Actinomycetota</taxon>
        <taxon>Actinomycetes</taxon>
        <taxon>Micrococcales</taxon>
        <taxon>Intrasporangiaceae</taxon>
        <taxon>Pedococcus</taxon>
    </lineage>
</organism>
<protein>
    <submittedName>
        <fullName evidence="2">Uncharacterized protein</fullName>
    </submittedName>
</protein>
<sequence length="180" mass="19134">MSAYPLGMATVLISPPAPDVPTEPPLPAVCLKTGVPTGDRVRVRGRAAPSWAGATIVFGLVAWLFVSSASSRSYDILVPFRAEAWQRYRTLRRAASVTFWAGIVLAGVVGVAGASAPWMLLLLSVVGLAMFVVNDWRNSFGVRLGRDGALVLTRVHRDFAAAAEGRQDQSAPSARSSKIS</sequence>
<comment type="caution">
    <text evidence="2">The sequence shown here is derived from an EMBL/GenBank/DDBJ whole genome shotgun (WGS) entry which is preliminary data.</text>
</comment>
<gene>
    <name evidence="2" type="ORF">GCM10009867_07370</name>
</gene>
<keyword evidence="1" id="KW-0812">Transmembrane</keyword>
<evidence type="ECO:0000256" key="1">
    <source>
        <dbReference type="SAM" id="Phobius"/>
    </source>
</evidence>
<dbReference type="Proteomes" id="UP001501326">
    <property type="component" value="Unassembled WGS sequence"/>
</dbReference>
<name>A0ABN3UK51_9MICO</name>
<evidence type="ECO:0000313" key="2">
    <source>
        <dbReference type="EMBL" id="GAA2732136.1"/>
    </source>
</evidence>
<feature type="transmembrane region" description="Helical" evidence="1">
    <location>
        <begin position="91"/>
        <end position="112"/>
    </location>
</feature>
<keyword evidence="1" id="KW-1133">Transmembrane helix</keyword>
<reference evidence="2 3" key="1">
    <citation type="journal article" date="2019" name="Int. J. Syst. Evol. Microbiol.">
        <title>The Global Catalogue of Microorganisms (GCM) 10K type strain sequencing project: providing services to taxonomists for standard genome sequencing and annotation.</title>
        <authorList>
            <consortium name="The Broad Institute Genomics Platform"/>
            <consortium name="The Broad Institute Genome Sequencing Center for Infectious Disease"/>
            <person name="Wu L."/>
            <person name="Ma J."/>
        </authorList>
    </citation>
    <scope>NUCLEOTIDE SEQUENCE [LARGE SCALE GENOMIC DNA]</scope>
    <source>
        <strain evidence="2 3">JCM 16378</strain>
    </source>
</reference>
<accession>A0ABN3UK51</accession>
<evidence type="ECO:0000313" key="3">
    <source>
        <dbReference type="Proteomes" id="UP001501326"/>
    </source>
</evidence>
<feature type="transmembrane region" description="Helical" evidence="1">
    <location>
        <begin position="51"/>
        <end position="70"/>
    </location>
</feature>
<keyword evidence="3" id="KW-1185">Reference proteome</keyword>
<feature type="transmembrane region" description="Helical" evidence="1">
    <location>
        <begin position="118"/>
        <end position="136"/>
    </location>
</feature>